<feature type="transmembrane region" description="Helical" evidence="3">
    <location>
        <begin position="66"/>
        <end position="86"/>
    </location>
</feature>
<keyword evidence="3" id="KW-0472">Membrane</keyword>
<reference evidence="5" key="1">
    <citation type="journal article" date="2021" name="Nat. Commun.">
        <title>Genetic determinants of endophytism in the Arabidopsis root mycobiome.</title>
        <authorList>
            <person name="Mesny F."/>
            <person name="Miyauchi S."/>
            <person name="Thiergart T."/>
            <person name="Pickel B."/>
            <person name="Atanasova L."/>
            <person name="Karlsson M."/>
            <person name="Huettel B."/>
            <person name="Barry K.W."/>
            <person name="Haridas S."/>
            <person name="Chen C."/>
            <person name="Bauer D."/>
            <person name="Andreopoulos W."/>
            <person name="Pangilinan J."/>
            <person name="LaButti K."/>
            <person name="Riley R."/>
            <person name="Lipzen A."/>
            <person name="Clum A."/>
            <person name="Drula E."/>
            <person name="Henrissat B."/>
            <person name="Kohler A."/>
            <person name="Grigoriev I.V."/>
            <person name="Martin F.M."/>
            <person name="Hacquard S."/>
        </authorList>
    </citation>
    <scope>NUCLEOTIDE SEQUENCE</scope>
    <source>
        <strain evidence="5">MPI-SDFR-AT-0120</strain>
    </source>
</reference>
<feature type="transmembrane region" description="Helical" evidence="3">
    <location>
        <begin position="159"/>
        <end position="181"/>
    </location>
</feature>
<keyword evidence="6" id="KW-1185">Reference proteome</keyword>
<evidence type="ECO:0000256" key="1">
    <source>
        <dbReference type="ARBA" id="ARBA00004141"/>
    </source>
</evidence>
<dbReference type="PANTHER" id="PTHR23520:SF5">
    <property type="entry name" value="TRANSPORTER, PUTATIVE (AFU_ORTHOLOGUE AFUA_3G04000)-RELATED"/>
    <property type="match status" value="1"/>
</dbReference>
<dbReference type="EMBL" id="JAGMVJ010000006">
    <property type="protein sequence ID" value="KAH7089625.1"/>
    <property type="molecule type" value="Genomic_DNA"/>
</dbReference>
<feature type="transmembrane region" description="Helical" evidence="3">
    <location>
        <begin position="193"/>
        <end position="217"/>
    </location>
</feature>
<dbReference type="AlphaFoldDB" id="A0A8K0RCD1"/>
<dbReference type="OrthoDB" id="10027823at2759"/>
<evidence type="ECO:0000256" key="3">
    <source>
        <dbReference type="SAM" id="Phobius"/>
    </source>
</evidence>
<protein>
    <submittedName>
        <fullName evidence="5">Major facilitator superfamily MFS1</fullName>
    </submittedName>
</protein>
<evidence type="ECO:0000259" key="4">
    <source>
        <dbReference type="PROSITE" id="PS50850"/>
    </source>
</evidence>
<dbReference type="GO" id="GO:0022857">
    <property type="term" value="F:transmembrane transporter activity"/>
    <property type="evidence" value="ECO:0007669"/>
    <property type="project" value="InterPro"/>
</dbReference>
<feature type="transmembrane region" description="Helical" evidence="3">
    <location>
        <begin position="95"/>
        <end position="111"/>
    </location>
</feature>
<dbReference type="Proteomes" id="UP000813461">
    <property type="component" value="Unassembled WGS sequence"/>
</dbReference>
<dbReference type="InterPro" id="IPR011701">
    <property type="entry name" value="MFS"/>
</dbReference>
<dbReference type="InterPro" id="IPR036259">
    <property type="entry name" value="MFS_trans_sf"/>
</dbReference>
<evidence type="ECO:0000313" key="6">
    <source>
        <dbReference type="Proteomes" id="UP000813461"/>
    </source>
</evidence>
<feature type="transmembrane region" description="Helical" evidence="3">
    <location>
        <begin position="334"/>
        <end position="356"/>
    </location>
</feature>
<comment type="caution">
    <text evidence="5">The sequence shown here is derived from an EMBL/GenBank/DDBJ whole genome shotgun (WGS) entry which is preliminary data.</text>
</comment>
<comment type="subcellular location">
    <subcellularLocation>
        <location evidence="1">Membrane</location>
        <topology evidence="1">Multi-pass membrane protein</topology>
    </subcellularLocation>
</comment>
<dbReference type="Pfam" id="PF07690">
    <property type="entry name" value="MFS_1"/>
    <property type="match status" value="2"/>
</dbReference>
<feature type="domain" description="Major facilitator superfamily (MFS) profile" evidence="4">
    <location>
        <begin position="5"/>
        <end position="483"/>
    </location>
</feature>
<organism evidence="5 6">
    <name type="scientific">Paraphoma chrysanthemicola</name>
    <dbReference type="NCBI Taxonomy" id="798071"/>
    <lineage>
        <taxon>Eukaryota</taxon>
        <taxon>Fungi</taxon>
        <taxon>Dikarya</taxon>
        <taxon>Ascomycota</taxon>
        <taxon>Pezizomycotina</taxon>
        <taxon>Dothideomycetes</taxon>
        <taxon>Pleosporomycetidae</taxon>
        <taxon>Pleosporales</taxon>
        <taxon>Pleosporineae</taxon>
        <taxon>Phaeosphaeriaceae</taxon>
        <taxon>Paraphoma</taxon>
    </lineage>
</organism>
<dbReference type="Gene3D" id="1.20.1250.20">
    <property type="entry name" value="MFS general substrate transporter like domains"/>
    <property type="match status" value="2"/>
</dbReference>
<evidence type="ECO:0000256" key="2">
    <source>
        <dbReference type="SAM" id="MobiDB-lite"/>
    </source>
</evidence>
<dbReference type="InterPro" id="IPR020846">
    <property type="entry name" value="MFS_dom"/>
</dbReference>
<evidence type="ECO:0000313" key="5">
    <source>
        <dbReference type="EMBL" id="KAH7089625.1"/>
    </source>
</evidence>
<proteinExistence type="predicted"/>
<feature type="transmembrane region" description="Helical" evidence="3">
    <location>
        <begin position="294"/>
        <end position="314"/>
    </location>
</feature>
<accession>A0A8K0RCD1</accession>
<name>A0A8K0RCD1_9PLEO</name>
<feature type="region of interest" description="Disordered" evidence="2">
    <location>
        <begin position="246"/>
        <end position="271"/>
    </location>
</feature>
<keyword evidence="3" id="KW-0812">Transmembrane</keyword>
<gene>
    <name evidence="5" type="ORF">FB567DRAFT_438729</name>
</gene>
<dbReference type="PROSITE" id="PS50850">
    <property type="entry name" value="MFS"/>
    <property type="match status" value="1"/>
</dbReference>
<dbReference type="GO" id="GO:0000329">
    <property type="term" value="C:fungal-type vacuole membrane"/>
    <property type="evidence" value="ECO:0007669"/>
    <property type="project" value="TreeGrafter"/>
</dbReference>
<sequence>MPVLNTLRTYVPNFLHGTGVTTVLQSTRDVKLLFAQRFFRLFAYGATFLILVHYLASLGISDKLAGLFMTLTMLGDALISFLLVLITDQIGRRKILALGALLMVASGVVFASSSTYWVLVLASVVGVISPSGNEIGPFRAVEESILSQLTEKNDRTDVFVWYTVCGTAGAATGTITSGWLVQMLSGGSSAKELMAYRIVFLLYAVLGAVKFLLVLALSPNVELSQPEVEYQEVFQLDDEEAFSPPLSPQAAGEVRGQPPPRPSMSRSQQDSKSSGASIIQRISSLLPQISSQSLVTLLRLVLLFTLDSFASGMASPSWLTYFFTTYHSVDPGALGTLFFTTNILATLSNFAALPLARRLGPLKTMTFTHLPSAIFLTMIPLPGPGKQGTLLSMALLSLRACTQSMDQAPRQAFLAAVMKPQERTAILGIINIVKTLAQAGGIGTSGLLAAQRSWRTMLGSAGLMKIAYDLLILWTFLHTPSREDEGR</sequence>
<feature type="transmembrane region" description="Helical" evidence="3">
    <location>
        <begin position="41"/>
        <end position="60"/>
    </location>
</feature>
<keyword evidence="3" id="KW-1133">Transmembrane helix</keyword>
<dbReference type="SUPFAM" id="SSF103473">
    <property type="entry name" value="MFS general substrate transporter"/>
    <property type="match status" value="1"/>
</dbReference>
<dbReference type="PANTHER" id="PTHR23520">
    <property type="entry name" value="TRANSPORTER, PUTATIVE (AFU_ORTHOLOGUE AFUA_3G04000)-RELATED"/>
    <property type="match status" value="1"/>
</dbReference>